<dbReference type="GO" id="GO:0006865">
    <property type="term" value="P:amino acid transport"/>
    <property type="evidence" value="ECO:0007669"/>
    <property type="project" value="UniProtKB-KW"/>
</dbReference>
<feature type="transmembrane region" description="Helical" evidence="9">
    <location>
        <begin position="6"/>
        <end position="24"/>
    </location>
</feature>
<protein>
    <submittedName>
        <fullName evidence="10">Branched-chain amino acid ABC transporter permease</fullName>
    </submittedName>
</protein>
<dbReference type="Pfam" id="PF02653">
    <property type="entry name" value="BPD_transp_2"/>
    <property type="match status" value="1"/>
</dbReference>
<evidence type="ECO:0000313" key="11">
    <source>
        <dbReference type="Proteomes" id="UP000599109"/>
    </source>
</evidence>
<evidence type="ECO:0000256" key="4">
    <source>
        <dbReference type="ARBA" id="ARBA00022692"/>
    </source>
</evidence>
<dbReference type="InterPro" id="IPR052157">
    <property type="entry name" value="BCAA_transport_permease"/>
</dbReference>
<dbReference type="GO" id="GO:0005886">
    <property type="term" value="C:plasma membrane"/>
    <property type="evidence" value="ECO:0007669"/>
    <property type="project" value="UniProtKB-SubCell"/>
</dbReference>
<keyword evidence="7 9" id="KW-0472">Membrane</keyword>
<keyword evidence="11" id="KW-1185">Reference proteome</keyword>
<evidence type="ECO:0000256" key="9">
    <source>
        <dbReference type="SAM" id="Phobius"/>
    </source>
</evidence>
<feature type="transmembrane region" description="Helical" evidence="9">
    <location>
        <begin position="31"/>
        <end position="52"/>
    </location>
</feature>
<dbReference type="PANTHER" id="PTHR11795:SF442">
    <property type="entry name" value="ABC TRANSPORTER ATP-BINDING PROTEIN"/>
    <property type="match status" value="1"/>
</dbReference>
<dbReference type="PANTHER" id="PTHR11795">
    <property type="entry name" value="BRANCHED-CHAIN AMINO ACID TRANSPORT SYSTEM PERMEASE PROTEIN LIVH"/>
    <property type="match status" value="1"/>
</dbReference>
<feature type="transmembrane region" description="Helical" evidence="9">
    <location>
        <begin position="138"/>
        <end position="157"/>
    </location>
</feature>
<accession>A0A936Z8Y5</accession>
<evidence type="ECO:0000256" key="1">
    <source>
        <dbReference type="ARBA" id="ARBA00004651"/>
    </source>
</evidence>
<keyword evidence="5" id="KW-0029">Amino-acid transport</keyword>
<evidence type="ECO:0000256" key="8">
    <source>
        <dbReference type="ARBA" id="ARBA00037998"/>
    </source>
</evidence>
<reference evidence="10 11" key="1">
    <citation type="journal article" date="2017" name="Int. J. Syst. Evol. Microbiol.">
        <title>Ramlibacter monticola sp. nov., isolated from forest soil.</title>
        <authorList>
            <person name="Chaudhary D.K."/>
            <person name="Kim J."/>
        </authorList>
    </citation>
    <scope>NUCLEOTIDE SEQUENCE [LARGE SCALE GENOMIC DNA]</scope>
    <source>
        <strain evidence="10 11">KACC 19175</strain>
    </source>
</reference>
<sequence>MGTILFDGIAYGMLLFLISVGLSVTLGMMGFINLAHGVFAMIGGYLLVTLMGKAGIDFFLALPLIFLATAAFSLVLERGLYRQLYRSTHLKQVLLTVGLILVAVAAATYAFGPAQQPVKLPGALAGQVEVLGLELSRYKLFLVAVGIAITLALVFGLERTRFGARIRASVDRQSTAEAMGIHVGRVFQLTLAIGSGLAGLGGALGVNILGLDPHFPLKTLVYFLLVVVVGGAGSIPGTLLAALVLGMADTAGKYYLPEVGAFIIYAAMIALLLAFPHGLLGRRRLA</sequence>
<gene>
    <name evidence="10" type="ORF">JJ685_27410</name>
</gene>
<dbReference type="AlphaFoldDB" id="A0A936Z8Y5"/>
<comment type="similarity">
    <text evidence="8">Belongs to the binding-protein-dependent transport system permease family. LivHM subfamily.</text>
</comment>
<comment type="subcellular location">
    <subcellularLocation>
        <location evidence="1">Cell membrane</location>
        <topology evidence="1">Multi-pass membrane protein</topology>
    </subcellularLocation>
</comment>
<dbReference type="RefSeq" id="WP_201677564.1">
    <property type="nucleotide sequence ID" value="NZ_JAEQNE010000010.1"/>
</dbReference>
<feature type="transmembrane region" description="Helical" evidence="9">
    <location>
        <begin position="259"/>
        <end position="280"/>
    </location>
</feature>
<feature type="transmembrane region" description="Helical" evidence="9">
    <location>
        <begin position="189"/>
        <end position="209"/>
    </location>
</feature>
<dbReference type="CDD" id="cd06582">
    <property type="entry name" value="TM_PBP1_LivH_like"/>
    <property type="match status" value="1"/>
</dbReference>
<proteinExistence type="inferred from homology"/>
<evidence type="ECO:0000256" key="3">
    <source>
        <dbReference type="ARBA" id="ARBA00022475"/>
    </source>
</evidence>
<dbReference type="InterPro" id="IPR001851">
    <property type="entry name" value="ABC_transp_permease"/>
</dbReference>
<keyword evidence="2" id="KW-0813">Transport</keyword>
<keyword evidence="3" id="KW-1003">Cell membrane</keyword>
<feature type="transmembrane region" description="Helical" evidence="9">
    <location>
        <begin position="221"/>
        <end position="247"/>
    </location>
</feature>
<feature type="transmembrane region" description="Helical" evidence="9">
    <location>
        <begin position="58"/>
        <end position="81"/>
    </location>
</feature>
<keyword evidence="4 9" id="KW-0812">Transmembrane</keyword>
<dbReference type="Proteomes" id="UP000599109">
    <property type="component" value="Unassembled WGS sequence"/>
</dbReference>
<dbReference type="EMBL" id="JAEQNE010000010">
    <property type="protein sequence ID" value="MBL0394897.1"/>
    <property type="molecule type" value="Genomic_DNA"/>
</dbReference>
<evidence type="ECO:0000256" key="6">
    <source>
        <dbReference type="ARBA" id="ARBA00022989"/>
    </source>
</evidence>
<keyword evidence="6 9" id="KW-1133">Transmembrane helix</keyword>
<feature type="transmembrane region" description="Helical" evidence="9">
    <location>
        <begin position="93"/>
        <end position="112"/>
    </location>
</feature>
<evidence type="ECO:0000313" key="10">
    <source>
        <dbReference type="EMBL" id="MBL0394897.1"/>
    </source>
</evidence>
<name>A0A936Z8Y5_9BURK</name>
<organism evidence="10 11">
    <name type="scientific">Ramlibacter monticola</name>
    <dbReference type="NCBI Taxonomy" id="1926872"/>
    <lineage>
        <taxon>Bacteria</taxon>
        <taxon>Pseudomonadati</taxon>
        <taxon>Pseudomonadota</taxon>
        <taxon>Betaproteobacteria</taxon>
        <taxon>Burkholderiales</taxon>
        <taxon>Comamonadaceae</taxon>
        <taxon>Ramlibacter</taxon>
    </lineage>
</organism>
<comment type="caution">
    <text evidence="10">The sequence shown here is derived from an EMBL/GenBank/DDBJ whole genome shotgun (WGS) entry which is preliminary data.</text>
</comment>
<evidence type="ECO:0000256" key="2">
    <source>
        <dbReference type="ARBA" id="ARBA00022448"/>
    </source>
</evidence>
<dbReference type="GO" id="GO:0022857">
    <property type="term" value="F:transmembrane transporter activity"/>
    <property type="evidence" value="ECO:0007669"/>
    <property type="project" value="InterPro"/>
</dbReference>
<evidence type="ECO:0000256" key="7">
    <source>
        <dbReference type="ARBA" id="ARBA00023136"/>
    </source>
</evidence>
<evidence type="ECO:0000256" key="5">
    <source>
        <dbReference type="ARBA" id="ARBA00022970"/>
    </source>
</evidence>